<dbReference type="RefSeq" id="WP_097124979.1">
    <property type="nucleotide sequence ID" value="NZ_OCNH01000001.1"/>
</dbReference>
<organism evidence="1 2">
    <name type="scientific">Spirosoma fluviale</name>
    <dbReference type="NCBI Taxonomy" id="1597977"/>
    <lineage>
        <taxon>Bacteria</taxon>
        <taxon>Pseudomonadati</taxon>
        <taxon>Bacteroidota</taxon>
        <taxon>Cytophagia</taxon>
        <taxon>Cytophagales</taxon>
        <taxon>Cytophagaceae</taxon>
        <taxon>Spirosoma</taxon>
    </lineage>
</organism>
<name>A0A286FAL9_9BACT</name>
<evidence type="ECO:0000313" key="2">
    <source>
        <dbReference type="Proteomes" id="UP000219452"/>
    </source>
</evidence>
<protein>
    <submittedName>
        <fullName evidence="1">WG containing repeat-containing protein</fullName>
    </submittedName>
</protein>
<reference evidence="2" key="1">
    <citation type="submission" date="2017-09" db="EMBL/GenBank/DDBJ databases">
        <authorList>
            <person name="Varghese N."/>
            <person name="Submissions S."/>
        </authorList>
    </citation>
    <scope>NUCLEOTIDE SEQUENCE [LARGE SCALE GENOMIC DNA]</scope>
    <source>
        <strain evidence="2">DSM 29961</strain>
    </source>
</reference>
<dbReference type="SUPFAM" id="SSF69360">
    <property type="entry name" value="Cell wall binding repeat"/>
    <property type="match status" value="2"/>
</dbReference>
<dbReference type="Pfam" id="PF14903">
    <property type="entry name" value="WG_beta_rep"/>
    <property type="match status" value="4"/>
</dbReference>
<dbReference type="PANTHER" id="PTHR37841">
    <property type="entry name" value="GLR2918 PROTEIN"/>
    <property type="match status" value="1"/>
</dbReference>
<dbReference type="InterPro" id="IPR032774">
    <property type="entry name" value="WG_beta_rep"/>
</dbReference>
<evidence type="ECO:0000313" key="1">
    <source>
        <dbReference type="EMBL" id="SOD80287.1"/>
    </source>
</evidence>
<keyword evidence="2" id="KW-1185">Reference proteome</keyword>
<gene>
    <name evidence="1" type="ORF">SAMN06269250_1326</name>
</gene>
<dbReference type="Proteomes" id="UP000219452">
    <property type="component" value="Unassembled WGS sequence"/>
</dbReference>
<accession>A0A286FAL9</accession>
<sequence>MPENPTTALVKTSQSPALARVSSQLALTDKLLAKPEEPFLIPYRKGSKWGYCDRNKNIVIDCIYDRTEPLCSGFGAVQKNSRYVLLNNKGALIAPLQFSAIGWANEGIISVQRNGIIHLLNINGDLLPLDIKLNDYYYTWEYFPRFYEGIAKIKKSAKWGYIYKDGRYVTSQEFAHAGNFSNGMACVQVGKKYGFIDSQGEICISPDFDYCHDFCEDLAAVSKNNKWGYIDTKGNLVIDFVCEKAENFSNGLAVVKYKGKYGHVNKLGNFISPLRSGRVESFNNGLAFVYYWDGNRERGFIDTNNNFVIDCFDFAIVYGFMGKLAVVSKDNQYGCINRKGDLKIPTIYHCINHYEFKDGLAYAHVGKICFDWSNGGYLDELGVEYWEE</sequence>
<dbReference type="EMBL" id="OCNH01000001">
    <property type="protein sequence ID" value="SOD80287.1"/>
    <property type="molecule type" value="Genomic_DNA"/>
</dbReference>
<proteinExistence type="predicted"/>
<dbReference type="PANTHER" id="PTHR37841:SF1">
    <property type="entry name" value="DUF3298 DOMAIN-CONTAINING PROTEIN"/>
    <property type="match status" value="1"/>
</dbReference>
<dbReference type="OrthoDB" id="2485468at2"/>
<dbReference type="AlphaFoldDB" id="A0A286FAL9"/>